<sequence>MKSYKSAHIVTALVVVIATVCVGCSTEKNTSQTRWWHSFHAKYNTYYNGSVAYIEGSLEKENGNKDNFTEIIPLYTVGNKGSRELGASNFDRAIEKSKKAIKRHSIKRRPEWTKSRKKTERDIEWLNRKEYNPFLWKAWMLMGRSQFMKGSFDEAASTFAYMARLYNTQPAIYGKARAWLAKCYIEQDWIYDAEDVITKMRRDSIHWRAKKEWDYTLADYYIRTSRFKEAIPYLRKVIKHEMRRKQRAREWFLMGQLQAAVGNKDEAYKAFKHVIRQHPPYELEFNARIAMTEVMGAGRSKQMIGRLKRMAASDNNKDYLDQVYYAIGNIYLSQRDTLNAIAAYEKGNSKSVRNGIEKGVLLLNLGDLYWAREEFSDARRCYGEAIGLLDKDRDDYEQLSDRSKILDELVPYTDAVHLQDSLQALAKMPEKERNAAIDRVIEALRKKEKAERDAQAEADAQQQLAQNGGSNMQQNTGNFPNNSQGQGGQWYFYNPMAVNQGKSAFQRLWGKRENVDDWQRVNKTVVATPGVMDELTDAQRDSIFMAEAAEDSLKQVLDSAQNNPHKREYYLAQIPFSEEQVAASNLIIEDGLYHSGVIFKDKLDNLRLSEKSLRRLTDDYPDFVNMDEALYHLFLLYSRKGDRATASAYLERLKQHHVDSKWTALLSDPYFEENARYGTHIEDSIYAATYEAFKADKFDEVRRNGEISANRFPLGANRDKFIFIGGLSKLNNGDTRGCLEDMNKVVADYPQSDVSPLAGMIINGVKGGRRLHGAKFDIGNVWERRADVMSDSDSVAVRKFVPERNVDFSFIIAYQPDSVNENQLLFELARYNFSNFLVRNFDITVEDFDGLHRMMVKGFKSYDEVLQYARQLYTNKNITRLMEKSRVIIISEKNLELLGTQFSYNDYDKFYEKHFIPLRISTVRLLTEPATIEYERQPEEAEESEDELYNGGVVDDDTYLDLGVDGVQDDNDAVTVPVEDSGVAQPSDDVVVPDDNAPTAPVTDDDTFVVPEETPAASTTNTGVVAGDEPVTVTEPVTVPVPQPVKEQPKPVVTPPVKPAVASKPQPKPEKTVPTVSQPEDTGIDFSDDVENVAPPANQSNNNKTEPVYDIEDEYYELDGF</sequence>
<comment type="caution">
    <text evidence="3">The sequence shown here is derived from an EMBL/GenBank/DDBJ whole genome shotgun (WGS) entry which is preliminary data.</text>
</comment>
<keyword evidence="4" id="KW-1185">Reference proteome</keyword>
<evidence type="ECO:0000313" key="4">
    <source>
        <dbReference type="Proteomes" id="UP000820977"/>
    </source>
</evidence>
<feature type="compositionally biased region" description="Low complexity" evidence="2">
    <location>
        <begin position="1029"/>
        <end position="1046"/>
    </location>
</feature>
<feature type="region of interest" description="Disordered" evidence="2">
    <location>
        <begin position="451"/>
        <end position="486"/>
    </location>
</feature>
<dbReference type="EMBL" id="JABKKJ010000005">
    <property type="protein sequence ID" value="NPE24811.1"/>
    <property type="molecule type" value="Genomic_DNA"/>
</dbReference>
<dbReference type="Pfam" id="PF13432">
    <property type="entry name" value="TPR_16"/>
    <property type="match status" value="1"/>
</dbReference>
<feature type="compositionally biased region" description="Low complexity" evidence="2">
    <location>
        <begin position="457"/>
        <end position="466"/>
    </location>
</feature>
<protein>
    <submittedName>
        <fullName evidence="3">Tetratricopeptide repeat protein</fullName>
    </submittedName>
</protein>
<gene>
    <name evidence="3" type="ORF">HPS54_04645</name>
</gene>
<feature type="compositionally biased region" description="Polar residues" evidence="2">
    <location>
        <begin position="467"/>
        <end position="484"/>
    </location>
</feature>
<dbReference type="SUPFAM" id="SSF81901">
    <property type="entry name" value="HCP-like"/>
    <property type="match status" value="1"/>
</dbReference>
<reference evidence="3 4" key="1">
    <citation type="submission" date="2020-05" db="EMBL/GenBank/DDBJ databases">
        <title>Distinct polysaccharide utilization as determinants for interspecies competition between intestinal Prevotella spp.</title>
        <authorList>
            <person name="Galvez E.J.C."/>
            <person name="Iljazovic A."/>
            <person name="Strowig T."/>
        </authorList>
    </citation>
    <scope>NUCLEOTIDE SEQUENCE [LARGE SCALE GENOMIC DNA]</scope>
    <source>
        <strain evidence="3 4">PCHR</strain>
    </source>
</reference>
<organism evidence="3 4">
    <name type="scientific">Xylanibacter caecicola</name>
    <dbReference type="NCBI Taxonomy" id="2736294"/>
    <lineage>
        <taxon>Bacteria</taxon>
        <taxon>Pseudomonadati</taxon>
        <taxon>Bacteroidota</taxon>
        <taxon>Bacteroidia</taxon>
        <taxon>Bacteroidales</taxon>
        <taxon>Prevotellaceae</taxon>
        <taxon>Xylanibacter</taxon>
    </lineage>
</organism>
<dbReference type="Pfam" id="PF13181">
    <property type="entry name" value="TPR_8"/>
    <property type="match status" value="1"/>
</dbReference>
<evidence type="ECO:0000256" key="2">
    <source>
        <dbReference type="SAM" id="MobiDB-lite"/>
    </source>
</evidence>
<dbReference type="Proteomes" id="UP000820977">
    <property type="component" value="Unassembled WGS sequence"/>
</dbReference>
<evidence type="ECO:0000256" key="1">
    <source>
        <dbReference type="PROSITE-ProRule" id="PRU00339"/>
    </source>
</evidence>
<feature type="region of interest" description="Disordered" evidence="2">
    <location>
        <begin position="1015"/>
        <end position="1112"/>
    </location>
</feature>
<feature type="region of interest" description="Disordered" evidence="2">
    <location>
        <begin position="934"/>
        <end position="953"/>
    </location>
</feature>
<dbReference type="InterPro" id="IPR019734">
    <property type="entry name" value="TPR_rpt"/>
</dbReference>
<proteinExistence type="predicted"/>
<feature type="compositionally biased region" description="Acidic residues" evidence="2">
    <location>
        <begin position="1082"/>
        <end position="1091"/>
    </location>
</feature>
<feature type="repeat" description="TPR" evidence="1">
    <location>
        <begin position="248"/>
        <end position="281"/>
    </location>
</feature>
<dbReference type="PROSITE" id="PS50005">
    <property type="entry name" value="TPR"/>
    <property type="match status" value="1"/>
</dbReference>
<accession>A0ABX2AZW5</accession>
<dbReference type="SUPFAM" id="SSF48452">
    <property type="entry name" value="TPR-like"/>
    <property type="match status" value="1"/>
</dbReference>
<dbReference type="Gene3D" id="1.25.40.10">
    <property type="entry name" value="Tetratricopeptide repeat domain"/>
    <property type="match status" value="3"/>
</dbReference>
<dbReference type="RefSeq" id="WP_172344301.1">
    <property type="nucleotide sequence ID" value="NZ_CASYYZ010000050.1"/>
</dbReference>
<name>A0ABX2AZW5_9BACT</name>
<feature type="compositionally biased region" description="Acidic residues" evidence="2">
    <location>
        <begin position="940"/>
        <end position="953"/>
    </location>
</feature>
<evidence type="ECO:0000313" key="3">
    <source>
        <dbReference type="EMBL" id="NPE24811.1"/>
    </source>
</evidence>
<dbReference type="InterPro" id="IPR011990">
    <property type="entry name" value="TPR-like_helical_dom_sf"/>
</dbReference>
<keyword evidence="1" id="KW-0802">TPR repeat</keyword>
<dbReference type="SMART" id="SM00028">
    <property type="entry name" value="TPR"/>
    <property type="match status" value="4"/>
</dbReference>